<dbReference type="InterPro" id="IPR042837">
    <property type="entry name" value="PTX3"/>
</dbReference>
<feature type="domain" description="LamG-like jellyroll fold" evidence="4">
    <location>
        <begin position="812"/>
        <end position="952"/>
    </location>
</feature>
<keyword evidence="2" id="KW-1015">Disulfide bond</keyword>
<dbReference type="Gene3D" id="2.60.120.200">
    <property type="match status" value="2"/>
</dbReference>
<dbReference type="InterPro" id="IPR006558">
    <property type="entry name" value="LamG-like"/>
</dbReference>
<keyword evidence="6" id="KW-1185">Reference proteome</keyword>
<dbReference type="EMBL" id="CP023702">
    <property type="protein sequence ID" value="QEU75121.1"/>
    <property type="molecule type" value="Genomic_DNA"/>
</dbReference>
<organism evidence="5 6">
    <name type="scientific">Streptomyces nitrosporeus</name>
    <dbReference type="NCBI Taxonomy" id="28894"/>
    <lineage>
        <taxon>Bacteria</taxon>
        <taxon>Bacillati</taxon>
        <taxon>Actinomycetota</taxon>
        <taxon>Actinomycetes</taxon>
        <taxon>Kitasatosporales</taxon>
        <taxon>Streptomycetaceae</taxon>
        <taxon>Streptomyces</taxon>
    </lineage>
</organism>
<evidence type="ECO:0000256" key="2">
    <source>
        <dbReference type="ARBA" id="ARBA00023157"/>
    </source>
</evidence>
<dbReference type="Proteomes" id="UP000326178">
    <property type="component" value="Chromosome"/>
</dbReference>
<dbReference type="InterPro" id="IPR013320">
    <property type="entry name" value="ConA-like_dom_sf"/>
</dbReference>
<dbReference type="SMART" id="SM00560">
    <property type="entry name" value="LamGL"/>
    <property type="match status" value="2"/>
</dbReference>
<protein>
    <submittedName>
        <fullName evidence="5">DNRLRE domain-containing protein</fullName>
    </submittedName>
</protein>
<name>A0A5J6FGF4_9ACTN</name>
<feature type="region of interest" description="Disordered" evidence="3">
    <location>
        <begin position="758"/>
        <end position="780"/>
    </location>
</feature>
<sequence>MNRRDDRARRRRPGVAVTLAALLATGLGLVAPSGALPQAAAAPADDGATAGTRAAQEAAAGQGTPVEIPGLRDERSTTVANPDGTFTTTTAVQPVRTLKDGKWTDIDATLVRQKDGAYAPKAVPAAMSFSGGGTNTFATIGRDGRTLSLDWPGELPEPAVEGPTATYPEVLPGVDLQVTASAEGFSHLIVVKDAEAAENPELAELSLPVHASAVELRTSEDGGLTATDSAGGTVFEAPAPLMWDSAQGEDTGPAVARMQAPTTAAPAAGSPQETPPDGTQIADVALDVTADTLTLTPDRELLTGDDTVYPVYIDPVVKTANRSGWTMVSSYHSSAEFWKFGDDEGVGRCPADVSYRCASSSDTKRQFFAIPTAQFEGKDIISAEFGVTMVHTYSSSAKEVQLGRVNSSGASAISSATNWGNQPSLKETIGSKSPTNPAGSCTSTNQNVRFDIKSTVQKAADSGWDTTTFRLRAGDEGDYSYWKRFCGNAQLEVKYNRPPLAPAMSALTMSPGGSCEYGNADGHYVSSAPVLNATIRDYDHNDIAGYAESLKARFHIFWTKDGKLVEHYATTGARTTTGTGQTGSASFKYKVGSDLSTDSYAGFTLPSNTTIGWDVQGHDGTAWGPWSSAGTATRCEFIYDASTPAAPVITSAQYPDDDAWHAGVGDYGSFTLDSPSADVARYQYRFTGGAWTTVNTAAPGGPATVKFMPTSEGPWNLEAKAVDAAGNAQKTVMGYQFLVSDGRAPVGGWTLGDVAGSGSAAGTGSSPAAEPGTGVGFGAAPGPLGDADTFARLDGTGNAYLDTGRHMVNTTAGFSVSAWVSLPEVPTEDRTVVSQDGTGLPGFDLGYDAGTRRWAFRAPFNDLESLGDWQVTGGKVVPGAWTHLVGSYDGVTGEMKLYVDGIAVTTTVKRLTPWNAMGSLQIGRRLALDGYTAHFKGGIADVQVYDRVVTAPESADLGGIVARQLAYWDVDSAPGGTAPEAAGGTGLTLGGGAAIYTPAPGCDPEADPECVETAPEDPVWGDGHLMLNGTDAYAARAAGLLSPQDSFSLTIRARLSSASPAKDQTVLSLTGAKGSALTVGYSAADSRWILTATDTDSDTPVTTTAKATGFLPSTGLTGDHFALVYSAVFGDVVLYVNGVESARVPWDNTWDFTATALQVGRTLTGTTPSAFLSGAVDEVRLFQGALDASLVNLVRGLADDTSIEATLT</sequence>
<dbReference type="OrthoDB" id="176279at2"/>
<feature type="domain" description="LamG-like jellyroll fold" evidence="4">
    <location>
        <begin position="1045"/>
        <end position="1189"/>
    </location>
</feature>
<dbReference type="PANTHER" id="PTHR46943">
    <property type="entry name" value="PENTRAXIN-RELATED PROTEIN PTX3"/>
    <property type="match status" value="1"/>
</dbReference>
<dbReference type="PANTHER" id="PTHR46943:SF1">
    <property type="entry name" value="PENTRAXIN-RELATED PROTEIN PTX3"/>
    <property type="match status" value="1"/>
</dbReference>
<gene>
    <name evidence="5" type="ORF">CP967_26855</name>
</gene>
<dbReference type="Pfam" id="PF13385">
    <property type="entry name" value="Laminin_G_3"/>
    <property type="match status" value="2"/>
</dbReference>
<proteinExistence type="predicted"/>
<evidence type="ECO:0000256" key="3">
    <source>
        <dbReference type="SAM" id="MobiDB-lite"/>
    </source>
</evidence>
<dbReference type="SUPFAM" id="SSF49899">
    <property type="entry name" value="Concanavalin A-like lectins/glucanases"/>
    <property type="match status" value="2"/>
</dbReference>
<feature type="compositionally biased region" description="Low complexity" evidence="3">
    <location>
        <begin position="758"/>
        <end position="772"/>
    </location>
</feature>
<dbReference type="RefSeq" id="WP_150490428.1">
    <property type="nucleotide sequence ID" value="NZ_BMUV01000004.1"/>
</dbReference>
<reference evidence="5 6" key="1">
    <citation type="submission" date="2017-09" db="EMBL/GenBank/DDBJ databases">
        <authorList>
            <person name="Lee N."/>
            <person name="Cho B.-K."/>
        </authorList>
    </citation>
    <scope>NUCLEOTIDE SEQUENCE [LARGE SCALE GENOMIC DNA]</scope>
    <source>
        <strain evidence="5 6">ATCC 12769</strain>
    </source>
</reference>
<dbReference type="NCBIfam" id="NF033679">
    <property type="entry name" value="DNRLRE_dom"/>
    <property type="match status" value="1"/>
</dbReference>
<keyword evidence="1" id="KW-0732">Signal</keyword>
<dbReference type="AlphaFoldDB" id="A0A5J6FGF4"/>
<evidence type="ECO:0000313" key="5">
    <source>
        <dbReference type="EMBL" id="QEU75121.1"/>
    </source>
</evidence>
<evidence type="ECO:0000259" key="4">
    <source>
        <dbReference type="SMART" id="SM00560"/>
    </source>
</evidence>
<dbReference type="GO" id="GO:0006955">
    <property type="term" value="P:immune response"/>
    <property type="evidence" value="ECO:0007669"/>
    <property type="project" value="InterPro"/>
</dbReference>
<dbReference type="KEGG" id="snk:CP967_26855"/>
<evidence type="ECO:0000256" key="1">
    <source>
        <dbReference type="ARBA" id="ARBA00022729"/>
    </source>
</evidence>
<accession>A0A5J6FGF4</accession>
<evidence type="ECO:0000313" key="6">
    <source>
        <dbReference type="Proteomes" id="UP000326178"/>
    </source>
</evidence>